<dbReference type="InterPro" id="IPR042150">
    <property type="entry name" value="MmRce1-like"/>
</dbReference>
<feature type="transmembrane region" description="Helical" evidence="1">
    <location>
        <begin position="124"/>
        <end position="144"/>
    </location>
</feature>
<evidence type="ECO:0000256" key="1">
    <source>
        <dbReference type="SAM" id="Phobius"/>
    </source>
</evidence>
<keyword evidence="1" id="KW-1133">Transmembrane helix</keyword>
<dbReference type="EMBL" id="CP000449">
    <property type="protein sequence ID" value="ABI65810.1"/>
    <property type="molecule type" value="Genomic_DNA"/>
</dbReference>
<feature type="transmembrane region" description="Helical" evidence="1">
    <location>
        <begin position="223"/>
        <end position="246"/>
    </location>
</feature>
<feature type="transmembrane region" description="Helical" evidence="1">
    <location>
        <begin position="196"/>
        <end position="216"/>
    </location>
</feature>
<evidence type="ECO:0000313" key="3">
    <source>
        <dbReference type="EMBL" id="ABI65810.1"/>
    </source>
</evidence>
<name>Q0APH7_MARMM</name>
<reference evidence="3 4" key="1">
    <citation type="submission" date="2006-08" db="EMBL/GenBank/DDBJ databases">
        <title>Complete sequence of Maricaulis maris MCS10.</title>
        <authorList>
            <consortium name="US DOE Joint Genome Institute"/>
            <person name="Copeland A."/>
            <person name="Lucas S."/>
            <person name="Lapidus A."/>
            <person name="Barry K."/>
            <person name="Detter J.C."/>
            <person name="Glavina del Rio T."/>
            <person name="Hammon N."/>
            <person name="Israni S."/>
            <person name="Dalin E."/>
            <person name="Tice H."/>
            <person name="Pitluck S."/>
            <person name="Saunders E."/>
            <person name="Brettin T."/>
            <person name="Bruce D."/>
            <person name="Han C."/>
            <person name="Tapia R."/>
            <person name="Gilna P."/>
            <person name="Schmutz J."/>
            <person name="Larimer F."/>
            <person name="Land M."/>
            <person name="Hauser L."/>
            <person name="Kyrpides N."/>
            <person name="Mikhailova N."/>
            <person name="Viollier P."/>
            <person name="Stephens C."/>
            <person name="Richardson P."/>
        </authorList>
    </citation>
    <scope>NUCLEOTIDE SEQUENCE [LARGE SCALE GENOMIC DNA]</scope>
    <source>
        <strain evidence="3 4">MCS10</strain>
    </source>
</reference>
<evidence type="ECO:0000313" key="4">
    <source>
        <dbReference type="Proteomes" id="UP000001964"/>
    </source>
</evidence>
<keyword evidence="1" id="KW-0812">Transmembrane</keyword>
<dbReference type="KEGG" id="mmr:Mmar10_1518"/>
<dbReference type="STRING" id="394221.Mmar10_1518"/>
<evidence type="ECO:0000259" key="2">
    <source>
        <dbReference type="Pfam" id="PF02517"/>
    </source>
</evidence>
<feature type="transmembrane region" description="Helical" evidence="1">
    <location>
        <begin position="12"/>
        <end position="33"/>
    </location>
</feature>
<dbReference type="GO" id="GO:0004175">
    <property type="term" value="F:endopeptidase activity"/>
    <property type="evidence" value="ECO:0007669"/>
    <property type="project" value="UniProtKB-ARBA"/>
</dbReference>
<dbReference type="Pfam" id="PF02517">
    <property type="entry name" value="Rce1-like"/>
    <property type="match status" value="1"/>
</dbReference>
<dbReference type="AlphaFoldDB" id="Q0APH7"/>
<gene>
    <name evidence="3" type="ordered locus">Mmar10_1518</name>
</gene>
<keyword evidence="4" id="KW-1185">Reference proteome</keyword>
<organism evidence="3 4">
    <name type="scientific">Maricaulis maris (strain MCS10)</name>
    <name type="common">Caulobacter maris</name>
    <dbReference type="NCBI Taxonomy" id="394221"/>
    <lineage>
        <taxon>Bacteria</taxon>
        <taxon>Pseudomonadati</taxon>
        <taxon>Pseudomonadota</taxon>
        <taxon>Alphaproteobacteria</taxon>
        <taxon>Maricaulales</taxon>
        <taxon>Maricaulaceae</taxon>
        <taxon>Maricaulis</taxon>
    </lineage>
</organism>
<feature type="transmembrane region" description="Helical" evidence="1">
    <location>
        <begin position="165"/>
        <end position="184"/>
    </location>
</feature>
<feature type="transmembrane region" description="Helical" evidence="1">
    <location>
        <begin position="39"/>
        <end position="58"/>
    </location>
</feature>
<protein>
    <submittedName>
        <fullName evidence="3">Abortive infection protein</fullName>
    </submittedName>
</protein>
<sequence length="282" mass="31132" precursor="true">MTAAQTDKRTTIITLAIFLGILTVASALAHYAIVALVPTSLYVGTLMMMPTLAAFLTLKLRGRKISDLPWRWGSHGANWAGYLIPVLYVSIAYGIVWLTGLGGFGNPETINEWSRELGLPDAPAFVVIALMGLLMAVVQFAKSLGTIAGEEIGWRGFFAWELRKLFSFNATCLISGSIWAVWHYPVIIAYGGGNTLFQLACFTVMIIAMSVIMTYYTFKSRSLWPAIMFHGAHNIYIQKIFTPLTVDNASTAMWTDEYGLMIPIMVSLIAVVYLRRARKAGL</sequence>
<accession>Q0APH7</accession>
<dbReference type="InterPro" id="IPR003675">
    <property type="entry name" value="Rce1/LyrA-like_dom"/>
</dbReference>
<dbReference type="OrthoDB" id="3693644at2"/>
<feature type="domain" description="CAAX prenyl protease 2/Lysostaphin resistance protein A-like" evidence="2">
    <location>
        <begin position="140"/>
        <end position="235"/>
    </location>
</feature>
<dbReference type="PANTHER" id="PTHR35797">
    <property type="entry name" value="PROTEASE-RELATED"/>
    <property type="match status" value="1"/>
</dbReference>
<dbReference type="PANTHER" id="PTHR35797:SF1">
    <property type="entry name" value="PROTEASE"/>
    <property type="match status" value="1"/>
</dbReference>
<dbReference type="eggNOG" id="COG1266">
    <property type="taxonomic scope" value="Bacteria"/>
</dbReference>
<feature type="transmembrane region" description="Helical" evidence="1">
    <location>
        <begin position="258"/>
        <end position="274"/>
    </location>
</feature>
<proteinExistence type="predicted"/>
<dbReference type="HOGENOM" id="CLU_064706_5_0_5"/>
<feature type="transmembrane region" description="Helical" evidence="1">
    <location>
        <begin position="79"/>
        <end position="104"/>
    </location>
</feature>
<dbReference type="GO" id="GO:0080120">
    <property type="term" value="P:CAAX-box protein maturation"/>
    <property type="evidence" value="ECO:0007669"/>
    <property type="project" value="UniProtKB-ARBA"/>
</dbReference>
<dbReference type="Proteomes" id="UP000001964">
    <property type="component" value="Chromosome"/>
</dbReference>
<dbReference type="RefSeq" id="WP_011643457.1">
    <property type="nucleotide sequence ID" value="NC_008347.1"/>
</dbReference>
<keyword evidence="1" id="KW-0472">Membrane</keyword>